<keyword evidence="6" id="KW-0325">Glycoprotein</keyword>
<dbReference type="Pfam" id="PF08263">
    <property type="entry name" value="LRRNT_2"/>
    <property type="match status" value="1"/>
</dbReference>
<dbReference type="InterPro" id="IPR032675">
    <property type="entry name" value="LRR_dom_sf"/>
</dbReference>
<evidence type="ECO:0000256" key="5">
    <source>
        <dbReference type="ARBA" id="ARBA00023136"/>
    </source>
</evidence>
<accession>A0A8T0KI11</accession>
<gene>
    <name evidence="9" type="ORF">HKW66_Vig0083770</name>
</gene>
<evidence type="ECO:0000256" key="4">
    <source>
        <dbReference type="ARBA" id="ARBA00022737"/>
    </source>
</evidence>
<dbReference type="SUPFAM" id="SSF52058">
    <property type="entry name" value="L domain-like"/>
    <property type="match status" value="1"/>
</dbReference>
<evidence type="ECO:0000313" key="9">
    <source>
        <dbReference type="EMBL" id="KAG2399141.1"/>
    </source>
</evidence>
<proteinExistence type="predicted"/>
<dbReference type="InterPro" id="IPR001611">
    <property type="entry name" value="Leu-rich_rpt"/>
</dbReference>
<protein>
    <submittedName>
        <fullName evidence="9">BURP domain protein</fullName>
    </submittedName>
</protein>
<dbReference type="InterPro" id="IPR044816">
    <property type="entry name" value="BURP"/>
</dbReference>
<dbReference type="PROSITE" id="PS51277">
    <property type="entry name" value="BURP"/>
    <property type="match status" value="1"/>
</dbReference>
<evidence type="ECO:0000256" key="3">
    <source>
        <dbReference type="ARBA" id="ARBA00022729"/>
    </source>
</evidence>
<evidence type="ECO:0000256" key="2">
    <source>
        <dbReference type="ARBA" id="ARBA00022614"/>
    </source>
</evidence>
<dbReference type="SMART" id="SM01045">
    <property type="entry name" value="BURP"/>
    <property type="match status" value="1"/>
</dbReference>
<feature type="domain" description="BURP" evidence="8">
    <location>
        <begin position="538"/>
        <end position="746"/>
    </location>
</feature>
<evidence type="ECO:0000313" key="10">
    <source>
        <dbReference type="Proteomes" id="UP000743370"/>
    </source>
</evidence>
<evidence type="ECO:0000256" key="7">
    <source>
        <dbReference type="SAM" id="SignalP"/>
    </source>
</evidence>
<dbReference type="EMBL" id="JABFOF010000004">
    <property type="protein sequence ID" value="KAG2399141.1"/>
    <property type="molecule type" value="Genomic_DNA"/>
</dbReference>
<feature type="signal peptide" evidence="7">
    <location>
        <begin position="1"/>
        <end position="23"/>
    </location>
</feature>
<organism evidence="9 10">
    <name type="scientific">Phaseolus angularis</name>
    <name type="common">Azuki bean</name>
    <name type="synonym">Vigna angularis</name>
    <dbReference type="NCBI Taxonomy" id="3914"/>
    <lineage>
        <taxon>Eukaryota</taxon>
        <taxon>Viridiplantae</taxon>
        <taxon>Streptophyta</taxon>
        <taxon>Embryophyta</taxon>
        <taxon>Tracheophyta</taxon>
        <taxon>Spermatophyta</taxon>
        <taxon>Magnoliopsida</taxon>
        <taxon>eudicotyledons</taxon>
        <taxon>Gunneridae</taxon>
        <taxon>Pentapetalae</taxon>
        <taxon>rosids</taxon>
        <taxon>fabids</taxon>
        <taxon>Fabales</taxon>
        <taxon>Fabaceae</taxon>
        <taxon>Papilionoideae</taxon>
        <taxon>50 kb inversion clade</taxon>
        <taxon>NPAAA clade</taxon>
        <taxon>indigoferoid/millettioid clade</taxon>
        <taxon>Phaseoleae</taxon>
        <taxon>Vigna</taxon>
    </lineage>
</organism>
<name>A0A8T0KI11_PHAAN</name>
<dbReference type="Gene3D" id="3.80.10.10">
    <property type="entry name" value="Ribonuclease Inhibitor"/>
    <property type="match status" value="1"/>
</dbReference>
<dbReference type="GO" id="GO:0016020">
    <property type="term" value="C:membrane"/>
    <property type="evidence" value="ECO:0007669"/>
    <property type="project" value="UniProtKB-SubCell"/>
</dbReference>
<evidence type="ECO:0000259" key="8">
    <source>
        <dbReference type="PROSITE" id="PS51277"/>
    </source>
</evidence>
<dbReference type="Proteomes" id="UP000743370">
    <property type="component" value="Unassembled WGS sequence"/>
</dbReference>
<keyword evidence="4" id="KW-0677">Repeat</keyword>
<sequence length="746" mass="84095">MRRLLMMLGLCVLVLSLFPVALSERCHPQDKKVLLRFKRELNNPYFLASWDPKEDCCDWYCVKCDDRNNRIYTIFLRSDEPDPNVTGQIPPSVGDLPYLQGLSFHNLPNLVGPIQPTIAKLHKLTGIFFSNTGISGPIPEFLAQIKTLQYIELSSNRLSGPIPSSLSQLPNLISLQLDRNKLTGRIPASFGSFKKPGPDLILSHNQLSGPIPASLGNLDPDRIDLSRNNFVGDASFLFGSKKKTRVLDLSRNAFSFDLSRLTFPKETLTWLDISHNNIYGSIPMALTKVRYFQQLNFSFNPGLKGQIPQGDIDDSSSCLTSRALLAKDASKHTNPQSKTLPSLLLTINHFASAMEFHCLALFFSLIVILMAAQAALPPEVYWERMLPNTPIPKVIRDFSKLDGAKEISSQEKFPYFYTYGIKKKELQDGFPYFYTYGIKKKELQDGVREISSQEKFPYFYGYGIKKNELEDGVREISSQDSFVSIDGVKKNQFQDDSKEIPAQDETTYDPQSKENAVLRGIGPVANHHHHDHSKPSLFFLEEGLRRGTKLDVQFPKRKIVTPLLPREITEHLPFSSEKINEILEILSVKPDSKNAENVEETLKICEEPAMNGEEKHCATSVESMVDFVTSKLGNNAHVTSTEIESKSQKFIVKDGVKILAEEEIIACHPMNYPYVVFYCHKISNSTAHFIPLEGEDGTRVKAVAVCHKDTSEWDPNNIAFQVLKVKPGTGSVCHFFPDGHLIWYAK</sequence>
<keyword evidence="2" id="KW-0433">Leucine-rich repeat</keyword>
<comment type="subcellular location">
    <subcellularLocation>
        <location evidence="1">Membrane</location>
    </subcellularLocation>
</comment>
<dbReference type="Pfam" id="PF00560">
    <property type="entry name" value="LRR_1"/>
    <property type="match status" value="4"/>
</dbReference>
<dbReference type="Pfam" id="PF03181">
    <property type="entry name" value="BURP"/>
    <property type="match status" value="1"/>
</dbReference>
<dbReference type="AlphaFoldDB" id="A0A8T0KI11"/>
<dbReference type="InterPro" id="IPR013210">
    <property type="entry name" value="LRR_N_plant-typ"/>
</dbReference>
<feature type="chain" id="PRO_5035919040" evidence="7">
    <location>
        <begin position="24"/>
        <end position="746"/>
    </location>
</feature>
<keyword evidence="3 7" id="KW-0732">Signal</keyword>
<keyword evidence="5" id="KW-0472">Membrane</keyword>
<dbReference type="PANTHER" id="PTHR31236:SF2">
    <property type="entry name" value="BURP DOMAIN PROTEIN RD22"/>
    <property type="match status" value="1"/>
</dbReference>
<dbReference type="PANTHER" id="PTHR31236">
    <property type="entry name" value="BURP DOMAIN PROTEIN USPL1-LIKE"/>
    <property type="match status" value="1"/>
</dbReference>
<comment type="caution">
    <text evidence="9">The sequence shown here is derived from an EMBL/GenBank/DDBJ whole genome shotgun (WGS) entry which is preliminary data.</text>
</comment>
<reference evidence="9 10" key="1">
    <citation type="submission" date="2020-05" db="EMBL/GenBank/DDBJ databases">
        <title>Vigna angularis (adzuki bean) Var. LongXiaoDou No. 4 denovo assembly.</title>
        <authorList>
            <person name="Xiang H."/>
        </authorList>
    </citation>
    <scope>NUCLEOTIDE SEQUENCE [LARGE SCALE GENOMIC DNA]</scope>
    <source>
        <tissue evidence="9">Leaf</tissue>
    </source>
</reference>
<evidence type="ECO:0000256" key="1">
    <source>
        <dbReference type="ARBA" id="ARBA00004370"/>
    </source>
</evidence>
<dbReference type="FunFam" id="3.80.10.10:FF:000041">
    <property type="entry name" value="LRR receptor-like serine/threonine-protein kinase ERECTA"/>
    <property type="match status" value="1"/>
</dbReference>
<evidence type="ECO:0000256" key="6">
    <source>
        <dbReference type="ARBA" id="ARBA00023180"/>
    </source>
</evidence>
<dbReference type="InterPro" id="IPR004873">
    <property type="entry name" value="BURP_dom"/>
</dbReference>